<feature type="region of interest" description="Disordered" evidence="11">
    <location>
        <begin position="538"/>
        <end position="574"/>
    </location>
</feature>
<evidence type="ECO:0000256" key="6">
    <source>
        <dbReference type="ARBA" id="ARBA00023135"/>
    </source>
</evidence>
<comment type="subcellular location">
    <subcellularLocation>
        <location evidence="1 10">Cytoplasm</location>
    </subcellularLocation>
    <subcellularLocation>
        <location evidence="2">Nucleus</location>
        <location evidence="2">Nucleolus</location>
    </subcellularLocation>
</comment>
<evidence type="ECO:0000313" key="12">
    <source>
        <dbReference type="EMBL" id="CCE90016.1"/>
    </source>
</evidence>
<evidence type="ECO:0000256" key="7">
    <source>
        <dbReference type="ARBA" id="ARBA00023242"/>
    </source>
</evidence>
<accession>G8ZN22</accession>
<dbReference type="GO" id="GO:0006614">
    <property type="term" value="P:SRP-dependent cotranslational protein targeting to membrane"/>
    <property type="evidence" value="ECO:0007669"/>
    <property type="project" value="EnsemblFungi"/>
</dbReference>
<dbReference type="GeneID" id="11502659"/>
<keyword evidence="5 10" id="KW-0694">RNA-binding</keyword>
<keyword evidence="4 10" id="KW-0963">Cytoplasm</keyword>
<protein>
    <recommendedName>
        <fullName evidence="9 10">Signal recognition particle subunit SRP68</fullName>
        <shortName evidence="10">SRP68</shortName>
    </recommendedName>
</protein>
<evidence type="ECO:0000256" key="1">
    <source>
        <dbReference type="ARBA" id="ARBA00004496"/>
    </source>
</evidence>
<keyword evidence="6 10" id="KW-0733">Signal recognition particle</keyword>
<dbReference type="GO" id="GO:0030942">
    <property type="term" value="F:endoplasmic reticulum signal peptide binding"/>
    <property type="evidence" value="ECO:0007669"/>
    <property type="project" value="InterPro"/>
</dbReference>
<dbReference type="PANTHER" id="PTHR12860:SF0">
    <property type="entry name" value="SIGNAL RECOGNITION PARTICLE SUBUNIT SRP68"/>
    <property type="match status" value="1"/>
</dbReference>
<comment type="similarity">
    <text evidence="3 10">Belongs to the SRP68 family.</text>
</comment>
<dbReference type="KEGG" id="tdl:TDEL_0A06840"/>
<dbReference type="AlphaFoldDB" id="G8ZN22"/>
<reference evidence="12 13" key="1">
    <citation type="journal article" date="2011" name="Proc. Natl. Acad. Sci. U.S.A.">
        <title>Evolutionary erosion of yeast sex chromosomes by mating-type switching accidents.</title>
        <authorList>
            <person name="Gordon J.L."/>
            <person name="Armisen D."/>
            <person name="Proux-Wera E."/>
            <person name="Oheigeartaigh S.S."/>
            <person name="Byrne K.P."/>
            <person name="Wolfe K.H."/>
        </authorList>
    </citation>
    <scope>NUCLEOTIDE SEQUENCE [LARGE SCALE GENOMIC DNA]</scope>
    <source>
        <strain evidence="13">ATCC 10662 / CBS 1146 / NBRC 0425 / NCYC 2629 / NRRL Y-866</strain>
    </source>
</reference>
<evidence type="ECO:0000256" key="10">
    <source>
        <dbReference type="PIRNR" id="PIRNR038995"/>
    </source>
</evidence>
<dbReference type="Gene3D" id="1.10.3450.40">
    <property type="entry name" value="Signal recognition particle, SRP68 subunit, RNA-binding domain"/>
    <property type="match status" value="1"/>
</dbReference>
<dbReference type="FunCoup" id="G8ZN22">
    <property type="interactions" value="1009"/>
</dbReference>
<name>G8ZN22_TORDE</name>
<evidence type="ECO:0000256" key="3">
    <source>
        <dbReference type="ARBA" id="ARBA00009352"/>
    </source>
</evidence>
<evidence type="ECO:0000256" key="5">
    <source>
        <dbReference type="ARBA" id="ARBA00022884"/>
    </source>
</evidence>
<dbReference type="Pfam" id="PF16969">
    <property type="entry name" value="SRP68"/>
    <property type="match status" value="2"/>
</dbReference>
<evidence type="ECO:0000313" key="13">
    <source>
        <dbReference type="Proteomes" id="UP000005627"/>
    </source>
</evidence>
<dbReference type="GO" id="GO:0005786">
    <property type="term" value="C:signal recognition particle, endoplasmic reticulum targeting"/>
    <property type="evidence" value="ECO:0007669"/>
    <property type="project" value="UniProtKB-KW"/>
</dbReference>
<dbReference type="InterPro" id="IPR034652">
    <property type="entry name" value="SRP68-RBD"/>
</dbReference>
<keyword evidence="8 10" id="KW-0687">Ribonucleoprotein</keyword>
<organism evidence="12 13">
    <name type="scientific">Torulaspora delbrueckii</name>
    <name type="common">Yeast</name>
    <name type="synonym">Candida colliculosa</name>
    <dbReference type="NCBI Taxonomy" id="4950"/>
    <lineage>
        <taxon>Eukaryota</taxon>
        <taxon>Fungi</taxon>
        <taxon>Dikarya</taxon>
        <taxon>Ascomycota</taxon>
        <taxon>Saccharomycotina</taxon>
        <taxon>Saccharomycetes</taxon>
        <taxon>Saccharomycetales</taxon>
        <taxon>Saccharomycetaceae</taxon>
        <taxon>Torulaspora</taxon>
    </lineage>
</organism>
<dbReference type="eggNOG" id="KOG2460">
    <property type="taxonomic scope" value="Eukaryota"/>
</dbReference>
<dbReference type="InParanoid" id="G8ZN22"/>
<dbReference type="HOGENOM" id="CLU_018649_2_1_1"/>
<evidence type="ECO:0000256" key="9">
    <source>
        <dbReference type="ARBA" id="ARBA00029498"/>
    </source>
</evidence>
<dbReference type="STRING" id="1076872.G8ZN22"/>
<evidence type="ECO:0000256" key="2">
    <source>
        <dbReference type="ARBA" id="ARBA00004604"/>
    </source>
</evidence>
<proteinExistence type="inferred from homology"/>
<dbReference type="PIRSF" id="PIRSF038995">
    <property type="entry name" value="SRP68"/>
    <property type="match status" value="1"/>
</dbReference>
<evidence type="ECO:0000256" key="11">
    <source>
        <dbReference type="SAM" id="MobiDB-lite"/>
    </source>
</evidence>
<dbReference type="InterPro" id="IPR038253">
    <property type="entry name" value="SRP68_N_sf"/>
</dbReference>
<dbReference type="EMBL" id="HE616742">
    <property type="protein sequence ID" value="CCE90016.1"/>
    <property type="molecule type" value="Genomic_DNA"/>
</dbReference>
<sequence length="574" mass="65850">MGAFSPIVATYGSRVEQLLETPQDFQRYHEKLNRKLQKLRHRCQLVNKNTKKYSANEKYDKITSADYDKKSKLYGVLVLLHAERDLALSEMLKLRARQRGRFKSNEKKVVGTRLKKAVKTSQNLVELTINEKLWITRAQYIIYARLAQAEYLLNGKFSKDKESGKIARNLAVCFAALSHLCKSDALPETVYEFLQSKYDYSLKQHAGKIISASDLQNFIVTQVRAAEQEDDELAKLILANGFKAELPDIEMEKGVSIKKIEYRAFIAQVNDPQVEQLINEAENIQATSPAQFSERLLKWQQALEKQEIRTSYHEEGDDEEEGINSHENDQILLVYIKFNVLFASILRDDNLAGFSFSQFERSTKNILKSLREVMELPGVYSDDELLAQLQLCQAYYEAKISFRLAYVHAEKYHYRNSLALYLHSLEILDNAVANAGEVSEYSLPGDLLTKTTIENLRNNIMQKLKEVMALAEYEKSVADVFRSPYDPSVIEQLGSGPIEPARIRLDNLFPLRPKMRPVQSKPSLFDLAFNYIDYESESAPSNDYDNESKPVQDAEVEQDQEPTKKRGFLGLFGR</sequence>
<dbReference type="GO" id="GO:0005047">
    <property type="term" value="F:signal recognition particle binding"/>
    <property type="evidence" value="ECO:0007669"/>
    <property type="project" value="InterPro"/>
</dbReference>
<dbReference type="OrthoDB" id="10255118at2759"/>
<keyword evidence="13" id="KW-1185">Reference proteome</keyword>
<dbReference type="GO" id="GO:0008312">
    <property type="term" value="F:7S RNA binding"/>
    <property type="evidence" value="ECO:0007669"/>
    <property type="project" value="InterPro"/>
</dbReference>
<gene>
    <name evidence="12" type="primary">TDEL0A06840</name>
    <name evidence="12" type="ORF">TDEL_0A06840</name>
</gene>
<dbReference type="CDD" id="cd15481">
    <property type="entry name" value="SRP68-RBD"/>
    <property type="match status" value="1"/>
</dbReference>
<evidence type="ECO:0000256" key="8">
    <source>
        <dbReference type="ARBA" id="ARBA00023274"/>
    </source>
</evidence>
<dbReference type="PANTHER" id="PTHR12860">
    <property type="entry name" value="SIGNAL RECOGNITION PARTICLE 68 KDA PROTEIN"/>
    <property type="match status" value="1"/>
</dbReference>
<dbReference type="InterPro" id="IPR026258">
    <property type="entry name" value="SRP68"/>
</dbReference>
<dbReference type="Proteomes" id="UP000005627">
    <property type="component" value="Chromosome 1"/>
</dbReference>
<evidence type="ECO:0000256" key="4">
    <source>
        <dbReference type="ARBA" id="ARBA00022490"/>
    </source>
</evidence>
<comment type="function">
    <text evidence="10">Component of the signal recognition particle (SRP) complex, a ribonucleoprotein complex that mediates the cotranslational targeting of secretory and membrane proteins to the endoplasmic reticulum (ER). The SRP complex interacts with the signal sequence in nascent secretory and membrane proteins and directs them to the membrane of the ER.</text>
</comment>
<dbReference type="GO" id="GO:0005730">
    <property type="term" value="C:nucleolus"/>
    <property type="evidence" value="ECO:0007669"/>
    <property type="project" value="UniProtKB-SubCell"/>
</dbReference>
<keyword evidence="7" id="KW-0539">Nucleus</keyword>
<dbReference type="RefSeq" id="XP_003679227.1">
    <property type="nucleotide sequence ID" value="XM_003679179.1"/>
</dbReference>